<evidence type="ECO:0000313" key="1">
    <source>
        <dbReference type="EMBL" id="JAH35452.1"/>
    </source>
</evidence>
<dbReference type="EMBL" id="GBXM01073125">
    <property type="protein sequence ID" value="JAH35452.1"/>
    <property type="molecule type" value="Transcribed_RNA"/>
</dbReference>
<proteinExistence type="predicted"/>
<sequence length="10" mass="1315">MEKFTDFLFH</sequence>
<organism evidence="1">
    <name type="scientific">Anguilla anguilla</name>
    <name type="common">European freshwater eel</name>
    <name type="synonym">Muraena anguilla</name>
    <dbReference type="NCBI Taxonomy" id="7936"/>
    <lineage>
        <taxon>Eukaryota</taxon>
        <taxon>Metazoa</taxon>
        <taxon>Chordata</taxon>
        <taxon>Craniata</taxon>
        <taxon>Vertebrata</taxon>
        <taxon>Euteleostomi</taxon>
        <taxon>Actinopterygii</taxon>
        <taxon>Neopterygii</taxon>
        <taxon>Teleostei</taxon>
        <taxon>Anguilliformes</taxon>
        <taxon>Anguillidae</taxon>
        <taxon>Anguilla</taxon>
    </lineage>
</organism>
<reference evidence="1" key="2">
    <citation type="journal article" date="2015" name="Fish Shellfish Immunol.">
        <title>Early steps in the European eel (Anguilla anguilla)-Vibrio vulnificus interaction in the gills: Role of the RtxA13 toxin.</title>
        <authorList>
            <person name="Callol A."/>
            <person name="Pajuelo D."/>
            <person name="Ebbesson L."/>
            <person name="Teles M."/>
            <person name="MacKenzie S."/>
            <person name="Amaro C."/>
        </authorList>
    </citation>
    <scope>NUCLEOTIDE SEQUENCE</scope>
</reference>
<protein>
    <submittedName>
        <fullName evidence="1">Uncharacterized protein</fullName>
    </submittedName>
</protein>
<name>A0A0E9S2M3_ANGAN</name>
<accession>A0A0E9S2M3</accession>
<reference evidence="1" key="1">
    <citation type="submission" date="2014-11" db="EMBL/GenBank/DDBJ databases">
        <authorList>
            <person name="Amaro Gonzalez C."/>
        </authorList>
    </citation>
    <scope>NUCLEOTIDE SEQUENCE</scope>
</reference>